<feature type="transmembrane region" description="Helical" evidence="1">
    <location>
        <begin position="117"/>
        <end position="134"/>
    </location>
</feature>
<feature type="transmembrane region" description="Helical" evidence="1">
    <location>
        <begin position="40"/>
        <end position="57"/>
    </location>
</feature>
<keyword evidence="1" id="KW-0812">Transmembrane</keyword>
<dbReference type="InterPro" id="IPR050469">
    <property type="entry name" value="Diguanylate_Cyclase"/>
</dbReference>
<dbReference type="GO" id="GO:0005886">
    <property type="term" value="C:plasma membrane"/>
    <property type="evidence" value="ECO:0007669"/>
    <property type="project" value="TreeGrafter"/>
</dbReference>
<dbReference type="GO" id="GO:0052621">
    <property type="term" value="F:diguanylate cyclase activity"/>
    <property type="evidence" value="ECO:0007669"/>
    <property type="project" value="TreeGrafter"/>
</dbReference>
<gene>
    <name evidence="3" type="ORF">MNB_SM-3-1062</name>
</gene>
<proteinExistence type="predicted"/>
<dbReference type="InterPro" id="IPR029787">
    <property type="entry name" value="Nucleotide_cyclase"/>
</dbReference>
<dbReference type="GO" id="GO:0043709">
    <property type="term" value="P:cell adhesion involved in single-species biofilm formation"/>
    <property type="evidence" value="ECO:0007669"/>
    <property type="project" value="TreeGrafter"/>
</dbReference>
<feature type="transmembrane region" description="Helical" evidence="1">
    <location>
        <begin position="94"/>
        <end position="112"/>
    </location>
</feature>
<reference evidence="3" key="1">
    <citation type="submission" date="2016-10" db="EMBL/GenBank/DDBJ databases">
        <authorList>
            <person name="de Groot N.N."/>
        </authorList>
    </citation>
    <scope>NUCLEOTIDE SEQUENCE</scope>
</reference>
<feature type="transmembrane region" description="Helical" evidence="1">
    <location>
        <begin position="146"/>
        <end position="168"/>
    </location>
</feature>
<feature type="transmembrane region" description="Helical" evidence="1">
    <location>
        <begin position="15"/>
        <end position="34"/>
    </location>
</feature>
<dbReference type="InterPro" id="IPR048435">
    <property type="entry name" value="MASE6"/>
</dbReference>
<dbReference type="InterPro" id="IPR000160">
    <property type="entry name" value="GGDEF_dom"/>
</dbReference>
<name>A0A1W1D5E1_9ZZZZ</name>
<evidence type="ECO:0000256" key="1">
    <source>
        <dbReference type="SAM" id="Phobius"/>
    </source>
</evidence>
<dbReference type="Pfam" id="PF20966">
    <property type="entry name" value="MASE6"/>
    <property type="match status" value="1"/>
</dbReference>
<dbReference type="PANTHER" id="PTHR45138">
    <property type="entry name" value="REGULATORY COMPONENTS OF SENSORY TRANSDUCTION SYSTEM"/>
    <property type="match status" value="1"/>
</dbReference>
<organism evidence="3">
    <name type="scientific">hydrothermal vent metagenome</name>
    <dbReference type="NCBI Taxonomy" id="652676"/>
    <lineage>
        <taxon>unclassified sequences</taxon>
        <taxon>metagenomes</taxon>
        <taxon>ecological metagenomes</taxon>
    </lineage>
</organism>
<sequence length="350" mass="41034">MTSNDKDYFQLRKEIVVKVFLHVAFIVLVVFAIINFFYETYAIALFDFLAALIAFYTIEVFKDEKTFHLSINVSSFNIFVFFLLYIIFNGNNDNGLFWVMFVPIFLIPLNGYKKGTVISIIFYMIAFIIAYFGIGKWQNGEWNFHSYMRFVISSSILLYVTYINELAITKANLLLYKKDKENKRYLAKLKKLADLDGLTKIYNRRKVSDLLENKFNEAKRYNEKFCVAIIDIDFFKKVNDTYGHNFGDDVLVEFTHIIKSSIRQTDIFGRWGGEEFLLVMFYTDIENAYKKCNKIREVIEESQIKGKKITCSIGVACYEESIKSTTELISRADKALYKAKEIGRNRVEKY</sequence>
<keyword evidence="1" id="KW-1133">Transmembrane helix</keyword>
<dbReference type="SUPFAM" id="SSF55073">
    <property type="entry name" value="Nucleotide cyclase"/>
    <property type="match status" value="1"/>
</dbReference>
<dbReference type="GO" id="GO:1902201">
    <property type="term" value="P:negative regulation of bacterial-type flagellum-dependent cell motility"/>
    <property type="evidence" value="ECO:0007669"/>
    <property type="project" value="TreeGrafter"/>
</dbReference>
<dbReference type="FunFam" id="3.30.70.270:FF:000001">
    <property type="entry name" value="Diguanylate cyclase domain protein"/>
    <property type="match status" value="1"/>
</dbReference>
<dbReference type="Pfam" id="PF00990">
    <property type="entry name" value="GGDEF"/>
    <property type="match status" value="1"/>
</dbReference>
<evidence type="ECO:0000313" key="3">
    <source>
        <dbReference type="EMBL" id="SFV75647.1"/>
    </source>
</evidence>
<evidence type="ECO:0000259" key="2">
    <source>
        <dbReference type="PROSITE" id="PS50887"/>
    </source>
</evidence>
<keyword evidence="1" id="KW-0472">Membrane</keyword>
<dbReference type="PROSITE" id="PS50887">
    <property type="entry name" value="GGDEF"/>
    <property type="match status" value="1"/>
</dbReference>
<dbReference type="EMBL" id="FPHP01000044">
    <property type="protein sequence ID" value="SFV75647.1"/>
    <property type="molecule type" value="Genomic_DNA"/>
</dbReference>
<dbReference type="AlphaFoldDB" id="A0A1W1D5E1"/>
<dbReference type="Gene3D" id="3.30.70.270">
    <property type="match status" value="1"/>
</dbReference>
<dbReference type="NCBIfam" id="TIGR00254">
    <property type="entry name" value="GGDEF"/>
    <property type="match status" value="1"/>
</dbReference>
<feature type="domain" description="GGDEF" evidence="2">
    <location>
        <begin position="223"/>
        <end position="350"/>
    </location>
</feature>
<dbReference type="PANTHER" id="PTHR45138:SF9">
    <property type="entry name" value="DIGUANYLATE CYCLASE DGCM-RELATED"/>
    <property type="match status" value="1"/>
</dbReference>
<protein>
    <submittedName>
        <fullName evidence="3">Diguanylate cyclase/phosphodiesterase (GGDEF &amp; EAL domains) with PAS/PAC sensor(S)</fullName>
    </submittedName>
</protein>
<dbReference type="CDD" id="cd01949">
    <property type="entry name" value="GGDEF"/>
    <property type="match status" value="1"/>
</dbReference>
<accession>A0A1W1D5E1</accession>
<dbReference type="SMART" id="SM00267">
    <property type="entry name" value="GGDEF"/>
    <property type="match status" value="1"/>
</dbReference>
<dbReference type="InterPro" id="IPR043128">
    <property type="entry name" value="Rev_trsase/Diguanyl_cyclase"/>
</dbReference>
<feature type="transmembrane region" description="Helical" evidence="1">
    <location>
        <begin position="69"/>
        <end position="88"/>
    </location>
</feature>